<name>A0A8K0CRF8_IGNLU</name>
<gene>
    <name evidence="2" type="ORF">ILUMI_13889</name>
</gene>
<evidence type="ECO:0000259" key="1">
    <source>
        <dbReference type="Pfam" id="PF20700"/>
    </source>
</evidence>
<feature type="domain" description="Mutator-like transposase" evidence="1">
    <location>
        <begin position="9"/>
        <end position="185"/>
    </location>
</feature>
<accession>A0A8K0CRF8</accession>
<proteinExistence type="predicted"/>
<feature type="non-terminal residue" evidence="2">
    <location>
        <position position="1"/>
    </location>
</feature>
<evidence type="ECO:0000313" key="3">
    <source>
        <dbReference type="Proteomes" id="UP000801492"/>
    </source>
</evidence>
<dbReference type="EMBL" id="VTPC01008826">
    <property type="protein sequence ID" value="KAF2892283.1"/>
    <property type="molecule type" value="Genomic_DNA"/>
</dbReference>
<dbReference type="InterPro" id="IPR049012">
    <property type="entry name" value="Mutator_transp_dom"/>
</dbReference>
<evidence type="ECO:0000313" key="2">
    <source>
        <dbReference type="EMBL" id="KAF2892283.1"/>
    </source>
</evidence>
<dbReference type="Proteomes" id="UP000801492">
    <property type="component" value="Unassembled WGS sequence"/>
</dbReference>
<reference evidence="2" key="1">
    <citation type="submission" date="2019-08" db="EMBL/GenBank/DDBJ databases">
        <title>The genome of the North American firefly Photinus pyralis.</title>
        <authorList>
            <consortium name="Photinus pyralis genome working group"/>
            <person name="Fallon T.R."/>
            <person name="Sander Lower S.E."/>
            <person name="Weng J.-K."/>
        </authorList>
    </citation>
    <scope>NUCLEOTIDE SEQUENCE</scope>
    <source>
        <strain evidence="2">TRF0915ILg1</strain>
        <tissue evidence="2">Whole body</tissue>
    </source>
</reference>
<keyword evidence="3" id="KW-1185">Reference proteome</keyword>
<dbReference type="AlphaFoldDB" id="A0A8K0CRF8"/>
<organism evidence="2 3">
    <name type="scientific">Ignelater luminosus</name>
    <name type="common">Cucubano</name>
    <name type="synonym">Pyrophorus luminosus</name>
    <dbReference type="NCBI Taxonomy" id="2038154"/>
    <lineage>
        <taxon>Eukaryota</taxon>
        <taxon>Metazoa</taxon>
        <taxon>Ecdysozoa</taxon>
        <taxon>Arthropoda</taxon>
        <taxon>Hexapoda</taxon>
        <taxon>Insecta</taxon>
        <taxon>Pterygota</taxon>
        <taxon>Neoptera</taxon>
        <taxon>Endopterygota</taxon>
        <taxon>Coleoptera</taxon>
        <taxon>Polyphaga</taxon>
        <taxon>Elateriformia</taxon>
        <taxon>Elateroidea</taxon>
        <taxon>Elateridae</taxon>
        <taxon>Agrypninae</taxon>
        <taxon>Pyrophorini</taxon>
        <taxon>Ignelater</taxon>
    </lineage>
</organism>
<protein>
    <recommendedName>
        <fullName evidence="1">Mutator-like transposase domain-containing protein</fullName>
    </recommendedName>
</protein>
<dbReference type="Pfam" id="PF20700">
    <property type="entry name" value="Mutator"/>
    <property type="match status" value="1"/>
</dbReference>
<comment type="caution">
    <text evidence="2">The sequence shown here is derived from an EMBL/GenBank/DDBJ whole genome shotgun (WGS) entry which is preliminary data.</text>
</comment>
<sequence>GPEEHLPTGKRIFDVAHLFRQLFSSVKHEPFDCDLSYMYVVKEVRKGLRSSFELKCKMCGIQKTIFSESDTSEELGSVNINSGITSACVFTGIGYNEFEEIAASINMPMMAYETYNRHQQCVIDVIHETAWQTMEDAGKEEAALARQLGEVDKNQIPCVTVIADGAWSKRSYNVKYGALSGVCLLPELIDPRKKRGLTIRNAPRDTIRDYSELKSY</sequence>
<dbReference type="OrthoDB" id="6431392at2759"/>